<dbReference type="Proteomes" id="UP000295285">
    <property type="component" value="Unassembled WGS sequence"/>
</dbReference>
<dbReference type="AlphaFoldDB" id="A0A4R4B4P8"/>
<organism evidence="1 2">
    <name type="scientific">Bacillus thuringiensis</name>
    <dbReference type="NCBI Taxonomy" id="1428"/>
    <lineage>
        <taxon>Bacteria</taxon>
        <taxon>Bacillati</taxon>
        <taxon>Bacillota</taxon>
        <taxon>Bacilli</taxon>
        <taxon>Bacillales</taxon>
        <taxon>Bacillaceae</taxon>
        <taxon>Bacillus</taxon>
        <taxon>Bacillus cereus group</taxon>
    </lineage>
</organism>
<reference evidence="1 2" key="1">
    <citation type="submission" date="2019-03" db="EMBL/GenBank/DDBJ databases">
        <title>Above-ground endophytic microbial communities from plants in different locations in the United States.</title>
        <authorList>
            <person name="Frank C."/>
        </authorList>
    </citation>
    <scope>NUCLEOTIDE SEQUENCE [LARGE SCALE GENOMIC DNA]</scope>
    <source>
        <strain evidence="1 2">LP_2_YM</strain>
    </source>
</reference>
<comment type="caution">
    <text evidence="1">The sequence shown here is derived from an EMBL/GenBank/DDBJ whole genome shotgun (WGS) entry which is preliminary data.</text>
</comment>
<evidence type="ECO:0000313" key="2">
    <source>
        <dbReference type="Proteomes" id="UP000295285"/>
    </source>
</evidence>
<protein>
    <submittedName>
        <fullName evidence="1">Uncharacterized protein</fullName>
    </submittedName>
</protein>
<proteinExistence type="predicted"/>
<accession>A0A4R4B4P8</accession>
<gene>
    <name evidence="1" type="ORF">EC910_12335</name>
</gene>
<evidence type="ECO:0000313" key="1">
    <source>
        <dbReference type="EMBL" id="TCW47720.1"/>
    </source>
</evidence>
<dbReference type="EMBL" id="SMDG01000023">
    <property type="protein sequence ID" value="TCW47720.1"/>
    <property type="molecule type" value="Genomic_DNA"/>
</dbReference>
<name>A0A4R4B4P8_BACTU</name>
<sequence length="33" mass="4203">MPNKKHIKKVDKDNQELFRYYFRQIVQAIIFYK</sequence>